<evidence type="ECO:0000256" key="10">
    <source>
        <dbReference type="SAM" id="Phobius"/>
    </source>
</evidence>
<feature type="transmembrane region" description="Helical" evidence="10">
    <location>
        <begin position="7"/>
        <end position="27"/>
    </location>
</feature>
<dbReference type="PRINTS" id="PR00260">
    <property type="entry name" value="CHEMTRNSDUCR"/>
</dbReference>
<dbReference type="RefSeq" id="WP_213641129.1">
    <property type="nucleotide sequence ID" value="NZ_JADPMV010000002.1"/>
</dbReference>
<keyword evidence="6 10" id="KW-0472">Membrane</keyword>
<dbReference type="InterPro" id="IPR004089">
    <property type="entry name" value="MCPsignal_dom"/>
</dbReference>
<dbReference type="SMART" id="SM00283">
    <property type="entry name" value="MA"/>
    <property type="match status" value="1"/>
</dbReference>
<keyword evidence="5 10" id="KW-1133">Transmembrane helix</keyword>
<evidence type="ECO:0000313" key="13">
    <source>
        <dbReference type="Proteomes" id="UP001196601"/>
    </source>
</evidence>
<keyword evidence="3" id="KW-0488">Methylation</keyword>
<dbReference type="EMBL" id="JADPMV010000002">
    <property type="protein sequence ID" value="MBS7663761.1"/>
    <property type="molecule type" value="Genomic_DNA"/>
</dbReference>
<evidence type="ECO:0000256" key="2">
    <source>
        <dbReference type="ARBA" id="ARBA00022475"/>
    </source>
</evidence>
<feature type="transmembrane region" description="Helical" evidence="10">
    <location>
        <begin position="290"/>
        <end position="312"/>
    </location>
</feature>
<dbReference type="SUPFAM" id="SSF58104">
    <property type="entry name" value="Methyl-accepting chemotaxis protein (MCP) signaling domain"/>
    <property type="match status" value="1"/>
</dbReference>
<proteinExistence type="inferred from homology"/>
<keyword evidence="2" id="KW-1003">Cell membrane</keyword>
<evidence type="ECO:0000256" key="8">
    <source>
        <dbReference type="ARBA" id="ARBA00029447"/>
    </source>
</evidence>
<dbReference type="PROSITE" id="PS50111">
    <property type="entry name" value="CHEMOTAXIS_TRANSDUC_2"/>
    <property type="match status" value="1"/>
</dbReference>
<dbReference type="PANTHER" id="PTHR32089:SF112">
    <property type="entry name" value="LYSOZYME-LIKE PROTEIN-RELATED"/>
    <property type="match status" value="1"/>
</dbReference>
<feature type="domain" description="Methyl-accepting transducer" evidence="11">
    <location>
        <begin position="372"/>
        <end position="608"/>
    </location>
</feature>
<evidence type="ECO:0000256" key="1">
    <source>
        <dbReference type="ARBA" id="ARBA00004236"/>
    </source>
</evidence>
<accession>A0ABS5Q4R9</accession>
<comment type="caution">
    <text evidence="12">The sequence shown here is derived from an EMBL/GenBank/DDBJ whole genome shotgun (WGS) entry which is preliminary data.</text>
</comment>
<evidence type="ECO:0000256" key="5">
    <source>
        <dbReference type="ARBA" id="ARBA00022989"/>
    </source>
</evidence>
<evidence type="ECO:0000256" key="9">
    <source>
        <dbReference type="PROSITE-ProRule" id="PRU00284"/>
    </source>
</evidence>
<dbReference type="InterPro" id="IPR004090">
    <property type="entry name" value="Chemotax_Me-accpt_rcpt"/>
</dbReference>
<evidence type="ECO:0000256" key="6">
    <source>
        <dbReference type="ARBA" id="ARBA00023136"/>
    </source>
</evidence>
<evidence type="ECO:0000313" key="12">
    <source>
        <dbReference type="EMBL" id="MBS7663761.1"/>
    </source>
</evidence>
<evidence type="ECO:0000256" key="4">
    <source>
        <dbReference type="ARBA" id="ARBA00022692"/>
    </source>
</evidence>
<evidence type="ECO:0000256" key="7">
    <source>
        <dbReference type="ARBA" id="ARBA00023224"/>
    </source>
</evidence>
<gene>
    <name evidence="12" type="ORF">I0D00_17690</name>
</gene>
<comment type="subcellular location">
    <subcellularLocation>
        <location evidence="1">Cell membrane</location>
    </subcellularLocation>
</comment>
<keyword evidence="13" id="KW-1185">Reference proteome</keyword>
<organism evidence="12 13">
    <name type="scientific">Pseudomonas lalucatii</name>
    <dbReference type="NCBI Taxonomy" id="1424203"/>
    <lineage>
        <taxon>Bacteria</taxon>
        <taxon>Pseudomonadati</taxon>
        <taxon>Pseudomonadota</taxon>
        <taxon>Gammaproteobacteria</taxon>
        <taxon>Pseudomonadales</taxon>
        <taxon>Pseudomonadaceae</taxon>
        <taxon>Pseudomonas</taxon>
    </lineage>
</organism>
<protein>
    <submittedName>
        <fullName evidence="12">Methyl-accepting chemotaxis protein</fullName>
    </submittedName>
</protein>
<keyword evidence="7 9" id="KW-0807">Transducer</keyword>
<dbReference type="Pfam" id="PF00015">
    <property type="entry name" value="MCPsignal"/>
    <property type="match status" value="1"/>
</dbReference>
<sequence>MPLRLKLVLSYLAIGLIPVLSMALMAYQQASQTLREQTLNTLEAVANIKQQQLLDGWQSRHNQLSSLAANLAGNYQGLDSNALISAANYDRPIFENFIETFGYRDLKLIAGDGRVIFSVQRDADAGGDSPLARLVQASLSERQALIGDLAVNPQSGEPSQFLVAPIVGEGAVMALLALELPLAPLNAVMQTRQGLGDAGETYLVGGDLRLRSDSVRFDGQRVDRAGHPAAPLTGAAISRALQGEQGRLAEAGLDRRPALKAYVPLTFAGQRWALIAEMDQTQAFAPVRALLWQLLLLALLTIAAVILATWLVSRSVMRPLGGEPSSMAALARRLAAGELQLAGDGAAHGGLMQALQDMATAWREVIARLRQASQAVGAASGDILGAAGQTSSRLDQQQQALELVVGAVEQMAATVQEIAANASQSADGSAAAREAFAAMQATLQHMIGRQDQLLDGLRQADRVVHTLAGNSQQIGAVLEVIRGIAEQTNLLALNAAIEAARAGEQGRGFAVVADEVRSLALRTRSATEEIVPIIDALGDSASQALTGMQGASEQARGLEDETQAVLGSLERLEDSLQGVHALAFQIAAAAEQQAATTAEVNRHMHQLHEMTGENRQTAAHTRDCGEQLRRLAGSQEQLVAHFRL</sequence>
<comment type="similarity">
    <text evidence="8">Belongs to the methyl-accepting chemotaxis (MCP) protein family.</text>
</comment>
<dbReference type="PANTHER" id="PTHR32089">
    <property type="entry name" value="METHYL-ACCEPTING CHEMOTAXIS PROTEIN MCPB"/>
    <property type="match status" value="1"/>
</dbReference>
<evidence type="ECO:0000256" key="3">
    <source>
        <dbReference type="ARBA" id="ARBA00022481"/>
    </source>
</evidence>
<reference evidence="12 13" key="1">
    <citation type="journal article" date="2021" name="Syst. Appl. Microbiol.">
        <title>Pseudomonas lalucatii sp. nov. isolated from Vallgornera, a karstic cave in Mallorca, Western Mediterranean.</title>
        <authorList>
            <person name="Busquets A."/>
            <person name="Mulet M."/>
            <person name="Gomila M."/>
            <person name="Garcia-Valdes E."/>
        </authorList>
    </citation>
    <scope>NUCLEOTIDE SEQUENCE [LARGE SCALE GENOMIC DNA]</scope>
    <source>
        <strain evidence="12 13">R1b54</strain>
    </source>
</reference>
<dbReference type="Gene3D" id="1.10.287.950">
    <property type="entry name" value="Methyl-accepting chemotaxis protein"/>
    <property type="match status" value="1"/>
</dbReference>
<keyword evidence="4 10" id="KW-0812">Transmembrane</keyword>
<name>A0ABS5Q4R9_9PSED</name>
<evidence type="ECO:0000259" key="11">
    <source>
        <dbReference type="PROSITE" id="PS50111"/>
    </source>
</evidence>
<dbReference type="Proteomes" id="UP001196601">
    <property type="component" value="Unassembled WGS sequence"/>
</dbReference>